<sequence>MSHSLTFSVVIPFYRDWDRLAMCMESLAHQQIPKSAFEILAVNNDPSDPIPADFVLPENATLLSESRKGSYAARNLAIAHAKGDIIAFTDSDCKPQLDWLAQGLDIMVQGFDMAGGAVTFFKEHPDDSDLVFSYERNFSFNQKRNVEVEKCSITANLFVRKEIFAQLGWFREDIFSGADTVWTKNATANGASIAFAEDAVVHHPSRKSIAELYSKKRRTTGGYYNLYFESKSWMKKAMTLLMLLRPPITIFIKINESFLMKVKLFFTKWSIEFVGAWELLGLSFDTNTPKRS</sequence>
<protein>
    <submittedName>
        <fullName evidence="2">Glycosyl transferase family 2</fullName>
    </submittedName>
</protein>
<dbReference type="OrthoDB" id="9801954at2"/>
<dbReference type="CDD" id="cd00761">
    <property type="entry name" value="Glyco_tranf_GTA_type"/>
    <property type="match status" value="1"/>
</dbReference>
<accession>A0A1I6XNC9</accession>
<dbReference type="GO" id="GO:0016740">
    <property type="term" value="F:transferase activity"/>
    <property type="evidence" value="ECO:0007669"/>
    <property type="project" value="UniProtKB-KW"/>
</dbReference>
<organism evidence="2 3">
    <name type="scientific">Algoriphagus locisalis</name>
    <dbReference type="NCBI Taxonomy" id="305507"/>
    <lineage>
        <taxon>Bacteria</taxon>
        <taxon>Pseudomonadati</taxon>
        <taxon>Bacteroidota</taxon>
        <taxon>Cytophagia</taxon>
        <taxon>Cytophagales</taxon>
        <taxon>Cyclobacteriaceae</taxon>
        <taxon>Algoriphagus</taxon>
    </lineage>
</organism>
<dbReference type="InterPro" id="IPR029044">
    <property type="entry name" value="Nucleotide-diphossugar_trans"/>
</dbReference>
<dbReference type="EMBL" id="FPBF01000001">
    <property type="protein sequence ID" value="SFT39868.1"/>
    <property type="molecule type" value="Genomic_DNA"/>
</dbReference>
<dbReference type="PANTHER" id="PTHR43685:SF2">
    <property type="entry name" value="GLYCOSYLTRANSFERASE 2-LIKE DOMAIN-CONTAINING PROTEIN"/>
    <property type="match status" value="1"/>
</dbReference>
<dbReference type="Pfam" id="PF00535">
    <property type="entry name" value="Glycos_transf_2"/>
    <property type="match status" value="1"/>
</dbReference>
<gene>
    <name evidence="2" type="ORF">SAMN04489724_0587</name>
</gene>
<evidence type="ECO:0000313" key="2">
    <source>
        <dbReference type="EMBL" id="SFT39868.1"/>
    </source>
</evidence>
<evidence type="ECO:0000313" key="3">
    <source>
        <dbReference type="Proteomes" id="UP000199673"/>
    </source>
</evidence>
<proteinExistence type="predicted"/>
<dbReference type="Gene3D" id="3.90.550.10">
    <property type="entry name" value="Spore Coat Polysaccharide Biosynthesis Protein SpsA, Chain A"/>
    <property type="match status" value="1"/>
</dbReference>
<dbReference type="RefSeq" id="WP_091691197.1">
    <property type="nucleotide sequence ID" value="NZ_FPBF01000001.1"/>
</dbReference>
<dbReference type="Proteomes" id="UP000199673">
    <property type="component" value="Unassembled WGS sequence"/>
</dbReference>
<reference evidence="3" key="1">
    <citation type="submission" date="2016-10" db="EMBL/GenBank/DDBJ databases">
        <authorList>
            <person name="Varghese N."/>
            <person name="Submissions S."/>
        </authorList>
    </citation>
    <scope>NUCLEOTIDE SEQUENCE [LARGE SCALE GENOMIC DNA]</scope>
    <source>
        <strain evidence="3">DSM 23445</strain>
    </source>
</reference>
<dbReference type="AlphaFoldDB" id="A0A1I6XNC9"/>
<feature type="domain" description="Glycosyltransferase 2-like" evidence="1">
    <location>
        <begin position="8"/>
        <end position="166"/>
    </location>
</feature>
<dbReference type="InterPro" id="IPR050834">
    <property type="entry name" value="Glycosyltransf_2"/>
</dbReference>
<dbReference type="SUPFAM" id="SSF53448">
    <property type="entry name" value="Nucleotide-diphospho-sugar transferases"/>
    <property type="match status" value="1"/>
</dbReference>
<dbReference type="InterPro" id="IPR001173">
    <property type="entry name" value="Glyco_trans_2-like"/>
</dbReference>
<evidence type="ECO:0000259" key="1">
    <source>
        <dbReference type="Pfam" id="PF00535"/>
    </source>
</evidence>
<dbReference type="PANTHER" id="PTHR43685">
    <property type="entry name" value="GLYCOSYLTRANSFERASE"/>
    <property type="match status" value="1"/>
</dbReference>
<keyword evidence="2" id="KW-0808">Transferase</keyword>
<dbReference type="STRING" id="305507.SAMN04489724_0587"/>
<keyword evidence="3" id="KW-1185">Reference proteome</keyword>
<name>A0A1I6XNC9_9BACT</name>